<proteinExistence type="predicted"/>
<sequence length="122" mass="14354">MKLKIFTILFLLCFFSVFSQNKFVRNYTLFSIVKNNDMSEIKPTKATVIYDYTSKKITINKLEDEKETYTIISKTQNSKNKAGENYLETIATDGNYNFLFRFSENRVMIINIITRNGLVLYK</sequence>
<organism evidence="1 2">
    <name type="scientific">Chryseobacterium gambrini</name>
    <dbReference type="NCBI Taxonomy" id="373672"/>
    <lineage>
        <taxon>Bacteria</taxon>
        <taxon>Pseudomonadati</taxon>
        <taxon>Bacteroidota</taxon>
        <taxon>Flavobacteriia</taxon>
        <taxon>Flavobacteriales</taxon>
        <taxon>Weeksellaceae</taxon>
        <taxon>Chryseobacterium group</taxon>
        <taxon>Chryseobacterium</taxon>
    </lineage>
</organism>
<accession>A0A1N7PHS6</accession>
<protein>
    <submittedName>
        <fullName evidence="1">Uncharacterized protein</fullName>
    </submittedName>
</protein>
<dbReference type="EMBL" id="FTOV01000006">
    <property type="protein sequence ID" value="SIT09899.1"/>
    <property type="molecule type" value="Genomic_DNA"/>
</dbReference>
<reference evidence="1 2" key="1">
    <citation type="submission" date="2017-01" db="EMBL/GenBank/DDBJ databases">
        <authorList>
            <person name="Mah S.A."/>
            <person name="Swanson W.J."/>
            <person name="Moy G.W."/>
            <person name="Vacquier V.D."/>
        </authorList>
    </citation>
    <scope>NUCLEOTIDE SEQUENCE [LARGE SCALE GENOMIC DNA]</scope>
    <source>
        <strain evidence="1 2">DSM 18014</strain>
    </source>
</reference>
<dbReference type="Proteomes" id="UP000185781">
    <property type="component" value="Unassembled WGS sequence"/>
</dbReference>
<evidence type="ECO:0000313" key="2">
    <source>
        <dbReference type="Proteomes" id="UP000185781"/>
    </source>
</evidence>
<dbReference type="AlphaFoldDB" id="A0A1N7PHS6"/>
<evidence type="ECO:0000313" key="1">
    <source>
        <dbReference type="EMBL" id="SIT09899.1"/>
    </source>
</evidence>
<gene>
    <name evidence="1" type="ORF">SAMN05421785_106257</name>
</gene>
<name>A0A1N7PHS6_9FLAO</name>